<dbReference type="Proteomes" id="UP000249696">
    <property type="component" value="Unassembled WGS sequence"/>
</dbReference>
<reference evidence="7 8" key="1">
    <citation type="submission" date="2018-06" db="EMBL/GenBank/DDBJ databases">
        <title>Genomic Encyclopedia of Archaeal and Bacterial Type Strains, Phase II (KMG-II): from individual species to whole genera.</title>
        <authorList>
            <person name="Goeker M."/>
        </authorList>
    </citation>
    <scope>NUCLEOTIDE SEQUENCE [LARGE SCALE GENOMIC DNA]</scope>
    <source>
        <strain evidence="7 8">DSM 23522</strain>
    </source>
</reference>
<dbReference type="EMBL" id="QLLN01000002">
    <property type="protein sequence ID" value="RAJ14160.1"/>
    <property type="molecule type" value="Genomic_DNA"/>
</dbReference>
<dbReference type="InterPro" id="IPR043149">
    <property type="entry name" value="TagF_N"/>
</dbReference>
<accession>A0A327RB10</accession>
<dbReference type="AlphaFoldDB" id="A0A327RB10"/>
<dbReference type="InterPro" id="IPR007554">
    <property type="entry name" value="Glycerophosphate_synth"/>
</dbReference>
<keyword evidence="5" id="KW-0777">Teichoic acid biosynthesis</keyword>
<evidence type="ECO:0000256" key="5">
    <source>
        <dbReference type="ARBA" id="ARBA00022944"/>
    </source>
</evidence>
<dbReference type="GO" id="GO:0047355">
    <property type="term" value="F:CDP-glycerol glycerophosphotransferase activity"/>
    <property type="evidence" value="ECO:0007669"/>
    <property type="project" value="InterPro"/>
</dbReference>
<comment type="caution">
    <text evidence="7">The sequence shown here is derived from an EMBL/GenBank/DDBJ whole genome shotgun (WGS) entry which is preliminary data.</text>
</comment>
<dbReference type="Pfam" id="PF04464">
    <property type="entry name" value="Glyphos_transf"/>
    <property type="match status" value="1"/>
</dbReference>
<evidence type="ECO:0000256" key="2">
    <source>
        <dbReference type="ARBA" id="ARBA00010488"/>
    </source>
</evidence>
<dbReference type="InterPro" id="IPR051612">
    <property type="entry name" value="Teichoic_Acid_Biosynth"/>
</dbReference>
<sequence length="387" mass="45441">MKIITLLLSPMLFLISYLYPKRNDLWIYGAWFGERYSDNSKDLFEYANSVENNQIKHYWIYKNHSLKESIEINGNNCAYAYSINGILLQLRAKVFITCVNSSDFIPFLVTPKNYFVQLWHGSPIKHIGIDSRNNTFRKTIDKLRFKTLDNYSMVISPSKTVDKIYQSAFALGKNRIFRGGYPRNENLRVSPERRKVIRDYFGLEDGEKMAAYLPTHRNEGKGKNPFRTVLKQIIAKNDDLKNKAKIIIKPHFYERDSLNGIPESTNVLIRYDLPFDLYEFLGATDLLITDYSSVIFDYELLNKKIIVFPFDFEKYTTEDRGLYFQFDFIYKNVNNIEKVESIDSLIEVSTKTELYTKKDEFGISLFNVPMGEYSKNIYDKLQQEINT</sequence>
<dbReference type="GO" id="GO:0005886">
    <property type="term" value="C:plasma membrane"/>
    <property type="evidence" value="ECO:0007669"/>
    <property type="project" value="UniProtKB-SubCell"/>
</dbReference>
<dbReference type="GO" id="GO:0019350">
    <property type="term" value="P:teichoic acid biosynthetic process"/>
    <property type="evidence" value="ECO:0007669"/>
    <property type="project" value="UniProtKB-KW"/>
</dbReference>
<dbReference type="Gene3D" id="3.40.50.12580">
    <property type="match status" value="1"/>
</dbReference>
<organism evidence="7 8">
    <name type="scientific">Arenibacter echinorum</name>
    <dbReference type="NCBI Taxonomy" id="440515"/>
    <lineage>
        <taxon>Bacteria</taxon>
        <taxon>Pseudomonadati</taxon>
        <taxon>Bacteroidota</taxon>
        <taxon>Flavobacteriia</taxon>
        <taxon>Flavobacteriales</taxon>
        <taxon>Flavobacteriaceae</taxon>
        <taxon>Arenibacter</taxon>
    </lineage>
</organism>
<gene>
    <name evidence="7" type="ORF">LV92_01279</name>
</gene>
<protein>
    <submittedName>
        <fullName evidence="7">CDP-glycerol glycerophosphotransferase</fullName>
    </submittedName>
</protein>
<dbReference type="InterPro" id="IPR043148">
    <property type="entry name" value="TagF_C"/>
</dbReference>
<evidence type="ECO:0000256" key="3">
    <source>
        <dbReference type="ARBA" id="ARBA00022475"/>
    </source>
</evidence>
<keyword evidence="8" id="KW-1185">Reference proteome</keyword>
<dbReference type="RefSeq" id="WP_111622791.1">
    <property type="nucleotide sequence ID" value="NZ_QLLN01000002.1"/>
</dbReference>
<evidence type="ECO:0000256" key="4">
    <source>
        <dbReference type="ARBA" id="ARBA00022679"/>
    </source>
</evidence>
<evidence type="ECO:0000256" key="6">
    <source>
        <dbReference type="ARBA" id="ARBA00023136"/>
    </source>
</evidence>
<dbReference type="OrthoDB" id="9811865at2"/>
<evidence type="ECO:0000256" key="1">
    <source>
        <dbReference type="ARBA" id="ARBA00004202"/>
    </source>
</evidence>
<dbReference type="SUPFAM" id="SSF53756">
    <property type="entry name" value="UDP-Glycosyltransferase/glycogen phosphorylase"/>
    <property type="match status" value="1"/>
</dbReference>
<dbReference type="PANTHER" id="PTHR37316">
    <property type="entry name" value="TEICHOIC ACID GLYCEROL-PHOSPHATE PRIMASE"/>
    <property type="match status" value="1"/>
</dbReference>
<dbReference type="Gene3D" id="3.40.50.11820">
    <property type="match status" value="1"/>
</dbReference>
<keyword evidence="4 7" id="KW-0808">Transferase</keyword>
<dbReference type="PANTHER" id="PTHR37316:SF3">
    <property type="entry name" value="TEICHOIC ACID GLYCEROL-PHOSPHATE TRANSFERASE"/>
    <property type="match status" value="1"/>
</dbReference>
<comment type="subcellular location">
    <subcellularLocation>
        <location evidence="1">Cell membrane</location>
        <topology evidence="1">Peripheral membrane protein</topology>
    </subcellularLocation>
</comment>
<comment type="similarity">
    <text evidence="2">Belongs to the CDP-glycerol glycerophosphotransferase family.</text>
</comment>
<evidence type="ECO:0000313" key="8">
    <source>
        <dbReference type="Proteomes" id="UP000249696"/>
    </source>
</evidence>
<keyword evidence="6" id="KW-0472">Membrane</keyword>
<proteinExistence type="inferred from homology"/>
<keyword evidence="3" id="KW-1003">Cell membrane</keyword>
<name>A0A327RB10_9FLAO</name>
<evidence type="ECO:0000313" key="7">
    <source>
        <dbReference type="EMBL" id="RAJ14160.1"/>
    </source>
</evidence>